<gene>
    <name evidence="1" type="ORF">ACFOEN_01785</name>
</gene>
<keyword evidence="2" id="KW-1185">Reference proteome</keyword>
<comment type="caution">
    <text evidence="1">The sequence shown here is derived from an EMBL/GenBank/DDBJ whole genome shotgun (WGS) entry which is preliminary data.</text>
</comment>
<protein>
    <submittedName>
        <fullName evidence="1">Uncharacterized protein</fullName>
    </submittedName>
</protein>
<sequence>MTIHVRSALPAAGEAKGALLITGAEGSLVSAYLAAMSGANAVIFNDAGVGLEKAGIAGVQQLDSIGMAAAAVSHLTARIGDGKDAASRGVISHVNATAAGLGVKVGMKCKQAAKILSRQAHAPRDLPPPYASWRSQLTTSAPEIVTVDSLTRLQAEDAGRIVVTGVHGGLHSGRPESALPVKAILAVFNDAGGGIDGAGYSRLPVLGDRGIAAITVYHDSARIGEGASTWKSGIISKANRVAASWGAREGAWLAEWIRGPGTDYMRRALGLN</sequence>
<dbReference type="Proteomes" id="UP001595556">
    <property type="component" value="Unassembled WGS sequence"/>
</dbReference>
<organism evidence="1 2">
    <name type="scientific">Piscinibacterium candidicorallinum</name>
    <dbReference type="NCBI Taxonomy" id="1793872"/>
    <lineage>
        <taxon>Bacteria</taxon>
        <taxon>Pseudomonadati</taxon>
        <taxon>Pseudomonadota</taxon>
        <taxon>Betaproteobacteria</taxon>
        <taxon>Burkholderiales</taxon>
        <taxon>Piscinibacterium</taxon>
    </lineage>
</organism>
<dbReference type="RefSeq" id="WP_377300640.1">
    <property type="nucleotide sequence ID" value="NZ_CP180191.1"/>
</dbReference>
<name>A0ABV7H0S2_9BURK</name>
<accession>A0ABV7H0S2</accession>
<evidence type="ECO:0000313" key="1">
    <source>
        <dbReference type="EMBL" id="MFC3146368.1"/>
    </source>
</evidence>
<reference evidence="2" key="1">
    <citation type="journal article" date="2019" name="Int. J. Syst. Evol. Microbiol.">
        <title>The Global Catalogue of Microorganisms (GCM) 10K type strain sequencing project: providing services to taxonomists for standard genome sequencing and annotation.</title>
        <authorList>
            <consortium name="The Broad Institute Genomics Platform"/>
            <consortium name="The Broad Institute Genome Sequencing Center for Infectious Disease"/>
            <person name="Wu L."/>
            <person name="Ma J."/>
        </authorList>
    </citation>
    <scope>NUCLEOTIDE SEQUENCE [LARGE SCALE GENOMIC DNA]</scope>
    <source>
        <strain evidence="2">KCTC 52168</strain>
    </source>
</reference>
<evidence type="ECO:0000313" key="2">
    <source>
        <dbReference type="Proteomes" id="UP001595556"/>
    </source>
</evidence>
<dbReference type="EMBL" id="JBHRTI010000003">
    <property type="protein sequence ID" value="MFC3146368.1"/>
    <property type="molecule type" value="Genomic_DNA"/>
</dbReference>
<proteinExistence type="predicted"/>